<evidence type="ECO:0000313" key="2">
    <source>
        <dbReference type="Proteomes" id="UP000236731"/>
    </source>
</evidence>
<dbReference type="SUPFAM" id="SSF56935">
    <property type="entry name" value="Porins"/>
    <property type="match status" value="1"/>
</dbReference>
<gene>
    <name evidence="1" type="ORF">SAMN05421877_102347</name>
</gene>
<accession>A0A1H5UMM6</accession>
<dbReference type="InterPro" id="IPR011486">
    <property type="entry name" value="BBP2"/>
</dbReference>
<proteinExistence type="predicted"/>
<name>A0A1H5UMM6_9SPHI</name>
<evidence type="ECO:0000313" key="1">
    <source>
        <dbReference type="EMBL" id="SEF76246.1"/>
    </source>
</evidence>
<dbReference type="Pfam" id="PF07642">
    <property type="entry name" value="BBP2"/>
    <property type="match status" value="1"/>
</dbReference>
<protein>
    <submittedName>
        <fullName evidence="1">Putative beta-barrel porin-2, OmpL-like. bbp2</fullName>
    </submittedName>
</protein>
<sequence length="343" mass="38550">MANAQEHQNSTAKNFAIGGYIETYYSQDFNQPVDHKKVGILNSHHRSNEIAVNLALLKASYQSTHIRSHIAIGLGTYMQANYAGEDGIWKNVYEANLGFKLSKDHALWLDAGVLPSHIGAESAIGLDNVSLSRSLSAENSPYFETGARLSYETKNKEWYFSVLALNGWQRIAMSESQRGLSFGHQVQYKPSTNILINSSSYVGKEGIDSLRIFHNLYVQGRIGEKWSLLANWDIGLQEQSMTKEKLYWWNAGVQGSYAITPGLRIHGRGEYFKDRDAVVFGSTFGSGSALWGASLGLDVTIYEGLCWRTEYRHLEADKAGFPYKRQDLRKTANHITTAMAWRF</sequence>
<dbReference type="EMBL" id="FNUT01000002">
    <property type="protein sequence ID" value="SEF76246.1"/>
    <property type="molecule type" value="Genomic_DNA"/>
</dbReference>
<dbReference type="AlphaFoldDB" id="A0A1H5UMM6"/>
<keyword evidence="2" id="KW-1185">Reference proteome</keyword>
<dbReference type="Proteomes" id="UP000236731">
    <property type="component" value="Unassembled WGS sequence"/>
</dbReference>
<reference evidence="2" key="1">
    <citation type="submission" date="2016-10" db="EMBL/GenBank/DDBJ databases">
        <authorList>
            <person name="Varghese N."/>
            <person name="Submissions S."/>
        </authorList>
    </citation>
    <scope>NUCLEOTIDE SEQUENCE [LARGE SCALE GENOMIC DNA]</scope>
    <source>
        <strain evidence="2">DSM 22361</strain>
    </source>
</reference>
<organism evidence="1 2">
    <name type="scientific">Sphingobacterium lactis</name>
    <dbReference type="NCBI Taxonomy" id="797291"/>
    <lineage>
        <taxon>Bacteria</taxon>
        <taxon>Pseudomonadati</taxon>
        <taxon>Bacteroidota</taxon>
        <taxon>Sphingobacteriia</taxon>
        <taxon>Sphingobacteriales</taxon>
        <taxon>Sphingobacteriaceae</taxon>
        <taxon>Sphingobacterium</taxon>
    </lineage>
</organism>